<keyword evidence="5" id="KW-1185">Reference proteome</keyword>
<reference evidence="3" key="2">
    <citation type="submission" date="2022-06" db="EMBL/GenBank/DDBJ databases">
        <title>Draft genome sequence of Burkholderia glumae strain GR20004 isolated from rice panicle showing bacterial panicle blight.</title>
        <authorList>
            <person name="Choi S.Y."/>
            <person name="Lee Y.H."/>
        </authorList>
    </citation>
    <scope>NUCLEOTIDE SEQUENCE</scope>
    <source>
        <strain evidence="3">GR20004</strain>
    </source>
</reference>
<evidence type="ECO:0000313" key="5">
    <source>
        <dbReference type="Proteomes" id="UP001056386"/>
    </source>
</evidence>
<accession>A0AAQ0BRZ0</accession>
<dbReference type="RefSeq" id="WP_167343607.1">
    <property type="nucleotide sequence ID" value="NZ_CP021074.1"/>
</dbReference>
<dbReference type="Proteomes" id="UP001056386">
    <property type="component" value="Chromosome 1"/>
</dbReference>
<dbReference type="EMBL" id="CP065601">
    <property type="protein sequence ID" value="QPQ92199.1"/>
    <property type="molecule type" value="Genomic_DNA"/>
</dbReference>
<feature type="region of interest" description="Disordered" evidence="1">
    <location>
        <begin position="1"/>
        <end position="23"/>
    </location>
</feature>
<reference evidence="2 4" key="1">
    <citation type="submission" date="2020-12" db="EMBL/GenBank/DDBJ databases">
        <title>FDA dAtabase for Regulatory Grade micrObial Sequences (FDA-ARGOS): Supporting development and validation of Infectious Disease Dx tests.</title>
        <authorList>
            <person name="Minogue T."/>
            <person name="Wolcott M."/>
            <person name="Wasieloski L."/>
            <person name="Aguilar W."/>
            <person name="Moore D."/>
            <person name="Jaissle J."/>
            <person name="Tallon L."/>
            <person name="Sadzewicz L."/>
            <person name="Zhao X."/>
            <person name="Boylan J."/>
            <person name="Ott S."/>
            <person name="Bowen H."/>
            <person name="Vavikolanu K."/>
            <person name="Mehta A."/>
            <person name="Aluvathingal J."/>
            <person name="Nadendla S."/>
            <person name="Yan Y."/>
            <person name="Sichtig H."/>
        </authorList>
    </citation>
    <scope>NUCLEOTIDE SEQUENCE [LARGE SCALE GENOMIC DNA]</scope>
    <source>
        <strain evidence="2 4">FDAARGOS_949</strain>
    </source>
</reference>
<dbReference type="EMBL" id="CP099587">
    <property type="protein sequence ID" value="USS45908.1"/>
    <property type="molecule type" value="Genomic_DNA"/>
</dbReference>
<gene>
    <name evidence="2" type="ORF">I6H06_24265</name>
    <name evidence="3" type="ORF">NFI99_30610</name>
</gene>
<dbReference type="GeneID" id="45699189"/>
<dbReference type="AlphaFoldDB" id="A0AAQ0BRZ0"/>
<proteinExistence type="predicted"/>
<evidence type="ECO:0000313" key="2">
    <source>
        <dbReference type="EMBL" id="QPQ92199.1"/>
    </source>
</evidence>
<protein>
    <submittedName>
        <fullName evidence="2">Uncharacterized protein</fullName>
    </submittedName>
</protein>
<dbReference type="Proteomes" id="UP000594892">
    <property type="component" value="Chromosome 2"/>
</dbReference>
<name>A0AAQ0BRZ0_BURGL</name>
<organism evidence="2 4">
    <name type="scientific">Burkholderia glumae</name>
    <name type="common">Pseudomonas glumae</name>
    <dbReference type="NCBI Taxonomy" id="337"/>
    <lineage>
        <taxon>Bacteria</taxon>
        <taxon>Pseudomonadati</taxon>
        <taxon>Pseudomonadota</taxon>
        <taxon>Betaproteobacteria</taxon>
        <taxon>Burkholderiales</taxon>
        <taxon>Burkholderiaceae</taxon>
        <taxon>Burkholderia</taxon>
    </lineage>
</organism>
<sequence>MKHDEQLHNSTPAPADRPHDEHRVITDAWLRSAIGGIRQMHLNDDARREVARRIF</sequence>
<evidence type="ECO:0000313" key="3">
    <source>
        <dbReference type="EMBL" id="USS45908.1"/>
    </source>
</evidence>
<evidence type="ECO:0000256" key="1">
    <source>
        <dbReference type="SAM" id="MobiDB-lite"/>
    </source>
</evidence>
<evidence type="ECO:0000313" key="4">
    <source>
        <dbReference type="Proteomes" id="UP000594892"/>
    </source>
</evidence>